<dbReference type="InterPro" id="IPR000834">
    <property type="entry name" value="Peptidase_M14"/>
</dbReference>
<comment type="caution">
    <text evidence="2">The sequence shown here is derived from an EMBL/GenBank/DDBJ whole genome shotgun (WGS) entry which is preliminary data.</text>
</comment>
<sequence>MNFEQIYFPNPDFPNRYISPEKLFFYLQTNLSDYIQEIGRSYLDKPIYKLSVGTGSIHVLAWSQMHGNESNATHAMLDLLISLDKQPQMKEELFSKISLDFIFMLNPDGSERWTRLNAADIDLNRDFHNEASTEIKFLKAMASSKKYDYALNLHEQRTIFTTDGVHPATLSFLAPSENVERTVTENRKKCMAVIARVYDHLKHLIPNQIGRYSDEFYPTSTGDNFIKSGMPTILFEGGHFVDDYTRKQTRKYYTIALYDALSAMSDLNSGTTGWETYLKIPENQETHYDVVYRNVKLNTEHECILDVAVQYREVMEEGKDEISFIPFVMEVGDVKKRKGWLEVDCTGKKFVSATKYPKLDAVADFKIED</sequence>
<organism evidence="2 3">
    <name type="scientific">Chryseobacterium defluvii</name>
    <dbReference type="NCBI Taxonomy" id="160396"/>
    <lineage>
        <taxon>Bacteria</taxon>
        <taxon>Pseudomonadati</taxon>
        <taxon>Bacteroidota</taxon>
        <taxon>Flavobacteriia</taxon>
        <taxon>Flavobacteriales</taxon>
        <taxon>Weeksellaceae</taxon>
        <taxon>Chryseobacterium group</taxon>
        <taxon>Chryseobacterium</taxon>
    </lineage>
</organism>
<name>A0A840KDH3_9FLAO</name>
<proteinExistence type="predicted"/>
<evidence type="ECO:0000313" key="3">
    <source>
        <dbReference type="Proteomes" id="UP000592180"/>
    </source>
</evidence>
<dbReference type="SUPFAM" id="SSF53187">
    <property type="entry name" value="Zn-dependent exopeptidases"/>
    <property type="match status" value="1"/>
</dbReference>
<gene>
    <name evidence="2" type="ORF">HNP38_000862</name>
</gene>
<feature type="domain" description="Peptidase M14" evidence="1">
    <location>
        <begin position="35"/>
        <end position="130"/>
    </location>
</feature>
<dbReference type="AlphaFoldDB" id="A0A840KDH3"/>
<dbReference type="GO" id="GO:0004181">
    <property type="term" value="F:metallocarboxypeptidase activity"/>
    <property type="evidence" value="ECO:0007669"/>
    <property type="project" value="InterPro"/>
</dbReference>
<protein>
    <recommendedName>
        <fullName evidence="1">Peptidase M14 domain-containing protein</fullName>
    </recommendedName>
</protein>
<evidence type="ECO:0000259" key="1">
    <source>
        <dbReference type="Pfam" id="PF00246"/>
    </source>
</evidence>
<accession>A0A840KDH3</accession>
<dbReference type="Proteomes" id="UP000592180">
    <property type="component" value="Unassembled WGS sequence"/>
</dbReference>
<dbReference type="Gene3D" id="3.40.630.10">
    <property type="entry name" value="Zn peptidases"/>
    <property type="match status" value="1"/>
</dbReference>
<dbReference type="RefSeq" id="WP_184184965.1">
    <property type="nucleotide sequence ID" value="NZ_JACHLE010000001.1"/>
</dbReference>
<dbReference type="GO" id="GO:0006508">
    <property type="term" value="P:proteolysis"/>
    <property type="evidence" value="ECO:0007669"/>
    <property type="project" value="InterPro"/>
</dbReference>
<dbReference type="Pfam" id="PF00246">
    <property type="entry name" value="Peptidase_M14"/>
    <property type="match status" value="1"/>
</dbReference>
<reference evidence="2 3" key="1">
    <citation type="submission" date="2020-08" db="EMBL/GenBank/DDBJ databases">
        <title>Functional genomics of gut bacteria from endangered species of beetles.</title>
        <authorList>
            <person name="Carlos-Shanley C."/>
        </authorList>
    </citation>
    <scope>NUCLEOTIDE SEQUENCE [LARGE SCALE GENOMIC DNA]</scope>
    <source>
        <strain evidence="2 3">S00151</strain>
    </source>
</reference>
<keyword evidence="3" id="KW-1185">Reference proteome</keyword>
<dbReference type="EMBL" id="JACHLE010000001">
    <property type="protein sequence ID" value="MBB4805590.1"/>
    <property type="molecule type" value="Genomic_DNA"/>
</dbReference>
<evidence type="ECO:0000313" key="2">
    <source>
        <dbReference type="EMBL" id="MBB4805590.1"/>
    </source>
</evidence>
<dbReference type="GO" id="GO:0008270">
    <property type="term" value="F:zinc ion binding"/>
    <property type="evidence" value="ECO:0007669"/>
    <property type="project" value="InterPro"/>
</dbReference>